<comment type="caution">
    <text evidence="1">The sequence shown here is derived from an EMBL/GenBank/DDBJ whole genome shotgun (WGS) entry which is preliminary data.</text>
</comment>
<dbReference type="Proteomes" id="UP000273898">
    <property type="component" value="Unassembled WGS sequence"/>
</dbReference>
<sequence>MLKLPNQIFSVKMLANPNRRVFTFMKNITVYFIIPKKDTRFALTVLATLPIRTASQGGSFAFIDFLITDNNPSNMLIKAFLEGFSFCNIIANDL</sequence>
<name>A0A497XVD0_9SPHI</name>
<organism evidence="1 2">
    <name type="scientific">Pedobacter alluvionis</name>
    <dbReference type="NCBI Taxonomy" id="475253"/>
    <lineage>
        <taxon>Bacteria</taxon>
        <taxon>Pseudomonadati</taxon>
        <taxon>Bacteroidota</taxon>
        <taxon>Sphingobacteriia</taxon>
        <taxon>Sphingobacteriales</taxon>
        <taxon>Sphingobacteriaceae</taxon>
        <taxon>Pedobacter</taxon>
    </lineage>
</organism>
<reference evidence="1 2" key="1">
    <citation type="submission" date="2018-10" db="EMBL/GenBank/DDBJ databases">
        <title>Genomic Encyclopedia of Archaeal and Bacterial Type Strains, Phase II (KMG-II): from individual species to whole genera.</title>
        <authorList>
            <person name="Goeker M."/>
        </authorList>
    </citation>
    <scope>NUCLEOTIDE SEQUENCE [LARGE SCALE GENOMIC DNA]</scope>
    <source>
        <strain evidence="1 2">DSM 19624</strain>
    </source>
</reference>
<evidence type="ECO:0000313" key="2">
    <source>
        <dbReference type="Proteomes" id="UP000273898"/>
    </source>
</evidence>
<proteinExistence type="predicted"/>
<dbReference type="EMBL" id="RCCK01000014">
    <property type="protein sequence ID" value="RLJ72647.1"/>
    <property type="molecule type" value="Genomic_DNA"/>
</dbReference>
<dbReference type="AlphaFoldDB" id="A0A497XVD0"/>
<evidence type="ECO:0000313" key="1">
    <source>
        <dbReference type="EMBL" id="RLJ72647.1"/>
    </source>
</evidence>
<gene>
    <name evidence="1" type="ORF">BCL90_4278</name>
</gene>
<accession>A0A497XVD0</accession>
<protein>
    <submittedName>
        <fullName evidence="1">Uncharacterized protein</fullName>
    </submittedName>
</protein>